<dbReference type="InterPro" id="IPR002654">
    <property type="entry name" value="Glyco_trans_25"/>
</dbReference>
<evidence type="ECO:0000259" key="1">
    <source>
        <dbReference type="Pfam" id="PF01755"/>
    </source>
</evidence>
<name>A0A6L9U354_9HYPH</name>
<reference evidence="2 3" key="1">
    <citation type="submission" date="2019-12" db="EMBL/GenBank/DDBJ databases">
        <title>Rhizobium genotypes associated with high levels of biological nitrogen fixation by grain legumes in a temperate-maritime cropping system.</title>
        <authorList>
            <person name="Maluk M."/>
            <person name="Francesc Ferrando Molina F."/>
            <person name="Lopez Del Egido L."/>
            <person name="Lafos M."/>
            <person name="Langarica-Fuentes A."/>
            <person name="Gebre Yohannes G."/>
            <person name="Young M.W."/>
            <person name="Martin P."/>
            <person name="Gantlett R."/>
            <person name="Kenicer G."/>
            <person name="Hawes C."/>
            <person name="Begg G.S."/>
            <person name="Quilliam R.S."/>
            <person name="Squire G.R."/>
            <person name="Poole P.S."/>
            <person name="Young P.W."/>
            <person name="Iannetta P.M."/>
            <person name="James E.K."/>
        </authorList>
    </citation>
    <scope>NUCLEOTIDE SEQUENCE [LARGE SCALE GENOMIC DNA]</scope>
    <source>
        <strain evidence="2 3">JHI1118</strain>
    </source>
</reference>
<comment type="caution">
    <text evidence="2">The sequence shown here is derived from an EMBL/GenBank/DDBJ whole genome shotgun (WGS) entry which is preliminary data.</text>
</comment>
<accession>A0A6L9U354</accession>
<dbReference type="AlphaFoldDB" id="A0A6L9U354"/>
<sequence>MEVDEGMNNARLAAASLTVFLINLDRAGDRLAAMQAKLQGSGLSFERVAAVDGNSIDFPTPKFSEISFRFMHGRRRNPGEIGCYLSHIECARRLLASQNEFALILEDDLEFPPDLVDILEAALEQDARWDILRLSSVSAGRKFDFCKLTESRSLAIALTREKGSGAYLINRRAARWFVEKLLPMRLPFDLAFDLEFFRGLKSAFVTPVPINQQLGLPSQIQGLRQRRRYHRSRAHYLTVIPCRAFIEASRLLTRTPRLVALLLQSRIAATRRRHRELGAEIMASLNGTTQLGDPQ</sequence>
<feature type="domain" description="Glycosyl transferase family 25" evidence="1">
    <location>
        <begin position="18"/>
        <end position="190"/>
    </location>
</feature>
<keyword evidence="2" id="KW-0808">Transferase</keyword>
<evidence type="ECO:0000313" key="3">
    <source>
        <dbReference type="Proteomes" id="UP000483035"/>
    </source>
</evidence>
<dbReference type="Pfam" id="PF01755">
    <property type="entry name" value="Glyco_transf_25"/>
    <property type="match status" value="1"/>
</dbReference>
<organism evidence="2 3">
    <name type="scientific">Rhizobium lusitanum</name>
    <dbReference type="NCBI Taxonomy" id="293958"/>
    <lineage>
        <taxon>Bacteria</taxon>
        <taxon>Pseudomonadati</taxon>
        <taxon>Pseudomonadota</taxon>
        <taxon>Alphaproteobacteria</taxon>
        <taxon>Hyphomicrobiales</taxon>
        <taxon>Rhizobiaceae</taxon>
        <taxon>Rhizobium/Agrobacterium group</taxon>
        <taxon>Rhizobium</taxon>
    </lineage>
</organism>
<protein>
    <submittedName>
        <fullName evidence="2">Glycosyl transferase</fullName>
    </submittedName>
</protein>
<dbReference type="CDD" id="cd06532">
    <property type="entry name" value="Glyco_transf_25"/>
    <property type="match status" value="1"/>
</dbReference>
<dbReference type="Proteomes" id="UP000483035">
    <property type="component" value="Unassembled WGS sequence"/>
</dbReference>
<dbReference type="GO" id="GO:0016740">
    <property type="term" value="F:transferase activity"/>
    <property type="evidence" value="ECO:0007669"/>
    <property type="project" value="UniProtKB-KW"/>
</dbReference>
<evidence type="ECO:0000313" key="2">
    <source>
        <dbReference type="EMBL" id="NEI69042.1"/>
    </source>
</evidence>
<proteinExistence type="predicted"/>
<gene>
    <name evidence="2" type="ORF">GR212_05605</name>
</gene>
<dbReference type="EMBL" id="WUEY01000002">
    <property type="protein sequence ID" value="NEI69042.1"/>
    <property type="molecule type" value="Genomic_DNA"/>
</dbReference>